<feature type="transmembrane region" description="Helical" evidence="1">
    <location>
        <begin position="73"/>
        <end position="96"/>
    </location>
</feature>
<evidence type="ECO:0000313" key="3">
    <source>
        <dbReference type="Proteomes" id="UP000018948"/>
    </source>
</evidence>
<comment type="caution">
    <text evidence="2">The sequence shown here is derived from an EMBL/GenBank/DDBJ whole genome shotgun (WGS) entry which is preliminary data.</text>
</comment>
<protein>
    <submittedName>
        <fullName evidence="2">Uncharacterized protein</fullName>
    </submittedName>
</protein>
<keyword evidence="1" id="KW-0472">Membrane</keyword>
<reference evidence="2 3" key="1">
    <citation type="submission" date="2013-11" db="EMBL/GenBank/DDBJ databases">
        <title>The Genome Sequence of Phytophthora parasitica P10297.</title>
        <authorList>
            <consortium name="The Broad Institute Genomics Platform"/>
            <person name="Russ C."/>
            <person name="Tyler B."/>
            <person name="Panabieres F."/>
            <person name="Shan W."/>
            <person name="Tripathy S."/>
            <person name="Grunwald N."/>
            <person name="Machado M."/>
            <person name="Johnson C.S."/>
            <person name="Walker B."/>
            <person name="Young S.K."/>
            <person name="Zeng Q."/>
            <person name="Gargeya S."/>
            <person name="Fitzgerald M."/>
            <person name="Haas B."/>
            <person name="Abouelleil A."/>
            <person name="Allen A.W."/>
            <person name="Alvarado L."/>
            <person name="Arachchi H.M."/>
            <person name="Berlin A.M."/>
            <person name="Chapman S.B."/>
            <person name="Gainer-Dewar J."/>
            <person name="Goldberg J."/>
            <person name="Griggs A."/>
            <person name="Gujja S."/>
            <person name="Hansen M."/>
            <person name="Howarth C."/>
            <person name="Imamovic A."/>
            <person name="Ireland A."/>
            <person name="Larimer J."/>
            <person name="McCowan C."/>
            <person name="Murphy C."/>
            <person name="Pearson M."/>
            <person name="Poon T.W."/>
            <person name="Priest M."/>
            <person name="Roberts A."/>
            <person name="Saif S."/>
            <person name="Shea T."/>
            <person name="Sisk P."/>
            <person name="Sykes S."/>
            <person name="Wortman J."/>
            <person name="Nusbaum C."/>
            <person name="Birren B."/>
        </authorList>
    </citation>
    <scope>NUCLEOTIDE SEQUENCE [LARGE SCALE GENOMIC DNA]</scope>
    <source>
        <strain evidence="2 3">P10297</strain>
    </source>
</reference>
<dbReference type="EMBL" id="ANIY01002292">
    <property type="protein sequence ID" value="ETP42036.1"/>
    <property type="molecule type" value="Genomic_DNA"/>
</dbReference>
<keyword evidence="1" id="KW-1133">Transmembrane helix</keyword>
<organism evidence="2 3">
    <name type="scientific">Phytophthora nicotianae P10297</name>
    <dbReference type="NCBI Taxonomy" id="1317064"/>
    <lineage>
        <taxon>Eukaryota</taxon>
        <taxon>Sar</taxon>
        <taxon>Stramenopiles</taxon>
        <taxon>Oomycota</taxon>
        <taxon>Peronosporomycetes</taxon>
        <taxon>Peronosporales</taxon>
        <taxon>Peronosporaceae</taxon>
        <taxon>Phytophthora</taxon>
    </lineage>
</organism>
<feature type="transmembrane region" description="Helical" evidence="1">
    <location>
        <begin position="116"/>
        <end position="137"/>
    </location>
</feature>
<gene>
    <name evidence="2" type="ORF">F442_11004</name>
</gene>
<evidence type="ECO:0000313" key="2">
    <source>
        <dbReference type="EMBL" id="ETP42036.1"/>
    </source>
</evidence>
<name>W2Z4Z3_PHYNI</name>
<dbReference type="AlphaFoldDB" id="W2Z4Z3"/>
<sequence length="138" mass="16173">MPSIFVRVKGRMRPSKIHRMPLYDDIDFESHNRCVTVAWLRRWLQRRESTMWGQEQCGGHFESNSGPLWSRKLVGYIPNANVWRLLLEAVFVLYWLSAIKQLGDGMPFQFSSPFRGAANVSQTFLFSAFLVLLRLFFL</sequence>
<proteinExistence type="predicted"/>
<dbReference type="Proteomes" id="UP000018948">
    <property type="component" value="Unassembled WGS sequence"/>
</dbReference>
<keyword evidence="1" id="KW-0812">Transmembrane</keyword>
<accession>W2Z4Z3</accession>
<evidence type="ECO:0000256" key="1">
    <source>
        <dbReference type="SAM" id="Phobius"/>
    </source>
</evidence>